<keyword evidence="9" id="KW-0862">Zinc</keyword>
<feature type="transmembrane region" description="Helical" evidence="13">
    <location>
        <begin position="44"/>
        <end position="64"/>
    </location>
</feature>
<dbReference type="PANTHER" id="PTHR35864">
    <property type="entry name" value="ZINC METALLOPROTEASE MJ0611-RELATED"/>
    <property type="match status" value="1"/>
</dbReference>
<dbReference type="InterPro" id="IPR044537">
    <property type="entry name" value="Rip2-like"/>
</dbReference>
<sequence length="261" mass="27719">MQRSAVRPSPIFLGILATTVVGGVLATLYPPVEFGAAGIERHPVTTIGIVLLVLGGWALSLTLHEFGHAIVAYRGGDVEVAAKGYLTMDVRRYTDPVLSLVLPLLLLAIGGIPLPGGAVWINHWALRSRRVAAAVSLAGPLSNLTIGILLTVTIALVPSMPMGLLLGLSLLALLQIVAFVLNIMPVPGLDGYGALEPYLSPQAREIGMKARPWAPLALFALLIAFEPVRAVFFGISDLLFEVSGGDPDLAYTGLFILQFWR</sequence>
<evidence type="ECO:0000256" key="6">
    <source>
        <dbReference type="ARBA" id="ARBA00022692"/>
    </source>
</evidence>
<keyword evidence="7" id="KW-0479">Metal-binding</keyword>
<keyword evidence="6 13" id="KW-0812">Transmembrane</keyword>
<keyword evidence="10 13" id="KW-1133">Transmembrane helix</keyword>
<dbReference type="GO" id="GO:0008233">
    <property type="term" value="F:peptidase activity"/>
    <property type="evidence" value="ECO:0007669"/>
    <property type="project" value="UniProtKB-KW"/>
</dbReference>
<feature type="transmembrane region" description="Helical" evidence="13">
    <location>
        <begin position="133"/>
        <end position="157"/>
    </location>
</feature>
<feature type="transmembrane region" description="Helical" evidence="13">
    <location>
        <begin position="12"/>
        <end position="32"/>
    </location>
</feature>
<evidence type="ECO:0000256" key="12">
    <source>
        <dbReference type="ARBA" id="ARBA00023136"/>
    </source>
</evidence>
<evidence type="ECO:0000313" key="14">
    <source>
        <dbReference type="EMBL" id="MFC6867488.1"/>
    </source>
</evidence>
<dbReference type="CDD" id="cd06158">
    <property type="entry name" value="S2P-M50_like_1"/>
    <property type="match status" value="1"/>
</dbReference>
<comment type="cofactor">
    <cofactor evidence="1">
        <name>Zn(2+)</name>
        <dbReference type="ChEBI" id="CHEBI:29105"/>
    </cofactor>
</comment>
<dbReference type="EMBL" id="JBHSXX010000001">
    <property type="protein sequence ID" value="MFC6867488.1"/>
    <property type="molecule type" value="Genomic_DNA"/>
</dbReference>
<dbReference type="PANTHER" id="PTHR35864:SF1">
    <property type="entry name" value="ZINC METALLOPROTEASE YWHC-RELATED"/>
    <property type="match status" value="1"/>
</dbReference>
<feature type="transmembrane region" description="Helical" evidence="13">
    <location>
        <begin position="213"/>
        <end position="232"/>
    </location>
</feature>
<evidence type="ECO:0000256" key="11">
    <source>
        <dbReference type="ARBA" id="ARBA00023049"/>
    </source>
</evidence>
<protein>
    <submittedName>
        <fullName evidence="14">Site-2 protease family protein</fullName>
    </submittedName>
</protein>
<keyword evidence="15" id="KW-1185">Reference proteome</keyword>
<keyword evidence="11" id="KW-0482">Metalloprotease</keyword>
<evidence type="ECO:0000256" key="2">
    <source>
        <dbReference type="ARBA" id="ARBA00004651"/>
    </source>
</evidence>
<comment type="caution">
    <text evidence="14">The sequence shown here is derived from an EMBL/GenBank/DDBJ whole genome shotgun (WGS) entry which is preliminary data.</text>
</comment>
<dbReference type="Proteomes" id="UP001596337">
    <property type="component" value="Unassembled WGS sequence"/>
</dbReference>
<name>A0ABW2BY21_9PSEU</name>
<gene>
    <name evidence="14" type="ORF">ACFQGD_10030</name>
</gene>
<proteinExistence type="inferred from homology"/>
<dbReference type="RefSeq" id="WP_345405467.1">
    <property type="nucleotide sequence ID" value="NZ_BAABLA010000120.1"/>
</dbReference>
<dbReference type="GO" id="GO:0006508">
    <property type="term" value="P:proteolysis"/>
    <property type="evidence" value="ECO:0007669"/>
    <property type="project" value="UniProtKB-KW"/>
</dbReference>
<feature type="transmembrane region" description="Helical" evidence="13">
    <location>
        <begin position="164"/>
        <end position="184"/>
    </location>
</feature>
<keyword evidence="5 14" id="KW-0645">Protease</keyword>
<keyword evidence="12 13" id="KW-0472">Membrane</keyword>
<evidence type="ECO:0000256" key="3">
    <source>
        <dbReference type="ARBA" id="ARBA00007931"/>
    </source>
</evidence>
<evidence type="ECO:0000256" key="9">
    <source>
        <dbReference type="ARBA" id="ARBA00022833"/>
    </source>
</evidence>
<comment type="similarity">
    <text evidence="3">Belongs to the peptidase M50B family.</text>
</comment>
<feature type="transmembrane region" description="Helical" evidence="13">
    <location>
        <begin position="97"/>
        <end position="121"/>
    </location>
</feature>
<accession>A0ABW2BY21</accession>
<dbReference type="InterPro" id="IPR052348">
    <property type="entry name" value="Metallopeptidase_M50B"/>
</dbReference>
<evidence type="ECO:0000256" key="8">
    <source>
        <dbReference type="ARBA" id="ARBA00022801"/>
    </source>
</evidence>
<reference evidence="15" key="1">
    <citation type="journal article" date="2019" name="Int. J. Syst. Evol. Microbiol.">
        <title>The Global Catalogue of Microorganisms (GCM) 10K type strain sequencing project: providing services to taxonomists for standard genome sequencing and annotation.</title>
        <authorList>
            <consortium name="The Broad Institute Genomics Platform"/>
            <consortium name="The Broad Institute Genome Sequencing Center for Infectious Disease"/>
            <person name="Wu L."/>
            <person name="Ma J."/>
        </authorList>
    </citation>
    <scope>NUCLEOTIDE SEQUENCE [LARGE SCALE GENOMIC DNA]</scope>
    <source>
        <strain evidence="15">KCTC 32255</strain>
    </source>
</reference>
<evidence type="ECO:0000256" key="13">
    <source>
        <dbReference type="SAM" id="Phobius"/>
    </source>
</evidence>
<evidence type="ECO:0000256" key="1">
    <source>
        <dbReference type="ARBA" id="ARBA00001947"/>
    </source>
</evidence>
<keyword evidence="4" id="KW-1003">Cell membrane</keyword>
<evidence type="ECO:0000256" key="4">
    <source>
        <dbReference type="ARBA" id="ARBA00022475"/>
    </source>
</evidence>
<evidence type="ECO:0000313" key="15">
    <source>
        <dbReference type="Proteomes" id="UP001596337"/>
    </source>
</evidence>
<evidence type="ECO:0000256" key="5">
    <source>
        <dbReference type="ARBA" id="ARBA00022670"/>
    </source>
</evidence>
<keyword evidence="8" id="KW-0378">Hydrolase</keyword>
<evidence type="ECO:0000256" key="10">
    <source>
        <dbReference type="ARBA" id="ARBA00022989"/>
    </source>
</evidence>
<comment type="subcellular location">
    <subcellularLocation>
        <location evidence="2">Cell membrane</location>
        <topology evidence="2">Multi-pass membrane protein</topology>
    </subcellularLocation>
</comment>
<evidence type="ECO:0000256" key="7">
    <source>
        <dbReference type="ARBA" id="ARBA00022723"/>
    </source>
</evidence>
<organism evidence="14 15">
    <name type="scientific">Haloechinothrix salitolerans</name>
    <dbReference type="NCBI Taxonomy" id="926830"/>
    <lineage>
        <taxon>Bacteria</taxon>
        <taxon>Bacillati</taxon>
        <taxon>Actinomycetota</taxon>
        <taxon>Actinomycetes</taxon>
        <taxon>Pseudonocardiales</taxon>
        <taxon>Pseudonocardiaceae</taxon>
        <taxon>Haloechinothrix</taxon>
    </lineage>
</organism>